<accession>A0A8S3RP12</accession>
<comment type="caution">
    <text evidence="3">The sequence shown here is derived from an EMBL/GenBank/DDBJ whole genome shotgun (WGS) entry which is preliminary data.</text>
</comment>
<name>A0A8S3RP12_MYTED</name>
<sequence length="506" mass="57724">MKSIISVVIFLPTLQIFVFSVVPFNFKCPLQAHWKMRAEVKCNSTSKYFCLFNNVEGIYVEGCDGPDWDRKGCKRIYAGDFTRANCTRERFQPFKFRTNESMSDCIYSKSICSENGQIVYIDDSRKYDRTCRCDYKRNYSFVKTPRHLCYCIPTEEDCSCYIKSCPTNFNLSAVTGAFSLAVLFLGCASEKPHGINHTGSCETSIVSDADVTVVTRIETLITDDMVDGNNHESSADRTHGNGSLKAGLERVDVHEPSIFGKTVTSDGFDIRLMIYLLGSLANIEVGDLYPVQSDSRVSAMLSRIKYIRNEATQSYAGKLSEDQFNKYWDDIAQAVLKLVSPKDIREDQEKNQFISRLQTLNPIDIDNDKVCVYISLSEKYPADILKQIITEYCATNEQILEDILKKEKHELYHKRIITESCCVCSDKQFCTYIKVIQEKQWETLYEMKEGADSHSCLCSVKKCSERFVPKTVDTSDLSVTVPLVLFIPDILTYIINQLYGNKFDTF</sequence>
<proteinExistence type="predicted"/>
<keyword evidence="4" id="KW-1185">Reference proteome</keyword>
<dbReference type="EMBL" id="CAJPWZ010001257">
    <property type="protein sequence ID" value="CAG2211278.1"/>
    <property type="molecule type" value="Genomic_DNA"/>
</dbReference>
<organism evidence="3 4">
    <name type="scientific">Mytilus edulis</name>
    <name type="common">Blue mussel</name>
    <dbReference type="NCBI Taxonomy" id="6550"/>
    <lineage>
        <taxon>Eukaryota</taxon>
        <taxon>Metazoa</taxon>
        <taxon>Spiralia</taxon>
        <taxon>Lophotrochozoa</taxon>
        <taxon>Mollusca</taxon>
        <taxon>Bivalvia</taxon>
        <taxon>Autobranchia</taxon>
        <taxon>Pteriomorphia</taxon>
        <taxon>Mytilida</taxon>
        <taxon>Mytiloidea</taxon>
        <taxon>Mytilidae</taxon>
        <taxon>Mytilinae</taxon>
        <taxon>Mytilus</taxon>
    </lineage>
</organism>
<keyword evidence="1" id="KW-1133">Transmembrane helix</keyword>
<keyword evidence="1" id="KW-0472">Membrane</keyword>
<evidence type="ECO:0000256" key="1">
    <source>
        <dbReference type="SAM" id="Phobius"/>
    </source>
</evidence>
<feature type="transmembrane region" description="Helical" evidence="1">
    <location>
        <begin position="7"/>
        <end position="26"/>
    </location>
</feature>
<dbReference type="InterPro" id="IPR041249">
    <property type="entry name" value="HEPN_DZIP3"/>
</dbReference>
<evidence type="ECO:0000313" key="4">
    <source>
        <dbReference type="Proteomes" id="UP000683360"/>
    </source>
</evidence>
<feature type="domain" description="DZIP3-like HEPN" evidence="2">
    <location>
        <begin position="260"/>
        <end position="341"/>
    </location>
</feature>
<dbReference type="AlphaFoldDB" id="A0A8S3RP12"/>
<keyword evidence="1" id="KW-0812">Transmembrane</keyword>
<reference evidence="3" key="1">
    <citation type="submission" date="2021-03" db="EMBL/GenBank/DDBJ databases">
        <authorList>
            <person name="Bekaert M."/>
        </authorList>
    </citation>
    <scope>NUCLEOTIDE SEQUENCE</scope>
</reference>
<gene>
    <name evidence="3" type="ORF">MEDL_25342</name>
</gene>
<protein>
    <recommendedName>
        <fullName evidence="2">DZIP3-like HEPN domain-containing protein</fullName>
    </recommendedName>
</protein>
<dbReference type="Proteomes" id="UP000683360">
    <property type="component" value="Unassembled WGS sequence"/>
</dbReference>
<evidence type="ECO:0000313" key="3">
    <source>
        <dbReference type="EMBL" id="CAG2211278.1"/>
    </source>
</evidence>
<evidence type="ECO:0000259" key="2">
    <source>
        <dbReference type="Pfam" id="PF18738"/>
    </source>
</evidence>
<dbReference type="Pfam" id="PF18738">
    <property type="entry name" value="HEPN_DZIP3"/>
    <property type="match status" value="1"/>
</dbReference>